<accession>A0A1X9YSH4</accession>
<protein>
    <submittedName>
        <fullName evidence="1">Uncharacterized protein</fullName>
    </submittedName>
</protein>
<keyword evidence="2" id="KW-1185">Reference proteome</keyword>
<dbReference type="AlphaFoldDB" id="A0A1X9YSH4"/>
<reference evidence="2" key="1">
    <citation type="submission" date="2017-05" db="EMBL/GenBank/DDBJ databases">
        <authorList>
            <person name="Ray J."/>
            <person name="Price M."/>
            <person name="Deutschbauer A."/>
        </authorList>
    </citation>
    <scope>NUCLEOTIDE SEQUENCE [LARGE SCALE GENOMIC DNA]</scope>
    <source>
        <strain evidence="2">DSM 19842</strain>
    </source>
</reference>
<dbReference type="KEGG" id="pact:CA264_10190"/>
<evidence type="ECO:0000313" key="1">
    <source>
        <dbReference type="EMBL" id="ARS35781.1"/>
    </source>
</evidence>
<proteinExistence type="predicted"/>
<dbReference type="OrthoDB" id="9132821at2"/>
<dbReference type="RefSeq" id="WP_025606871.1">
    <property type="nucleotide sequence ID" value="NZ_CP021235.1"/>
</dbReference>
<dbReference type="EMBL" id="CP021235">
    <property type="protein sequence ID" value="ARS35781.1"/>
    <property type="molecule type" value="Genomic_DNA"/>
</dbReference>
<evidence type="ECO:0000313" key="2">
    <source>
        <dbReference type="Proteomes" id="UP000266292"/>
    </source>
</evidence>
<sequence>MAVFIYPKGLTIAQLFLNIEEKTKSESSPTWEVQENRIIHTASSGQWNEGGYLTRAELNNINYLAYYFKTLSGSQPRSGTYGVYNGRFVEFLMNQFANHIEKIEVKDLRKK</sequence>
<dbReference type="Proteomes" id="UP000266292">
    <property type="component" value="Chromosome"/>
</dbReference>
<organism evidence="1 2">
    <name type="scientific">Pontibacter actiniarum</name>
    <dbReference type="NCBI Taxonomy" id="323450"/>
    <lineage>
        <taxon>Bacteria</taxon>
        <taxon>Pseudomonadati</taxon>
        <taxon>Bacteroidota</taxon>
        <taxon>Cytophagia</taxon>
        <taxon>Cytophagales</taxon>
        <taxon>Hymenobacteraceae</taxon>
        <taxon>Pontibacter</taxon>
    </lineage>
</organism>
<name>A0A1X9YSH4_9BACT</name>
<gene>
    <name evidence="1" type="ORF">CA264_10190</name>
</gene>